<name>A0ABU0CR65_9BACI</name>
<proteinExistence type="predicted"/>
<keyword evidence="2" id="KW-1185">Reference proteome</keyword>
<dbReference type="EMBL" id="JAUSUQ010000005">
    <property type="protein sequence ID" value="MDQ0338916.1"/>
    <property type="molecule type" value="Genomic_DNA"/>
</dbReference>
<dbReference type="RefSeq" id="WP_307338048.1">
    <property type="nucleotide sequence ID" value="NZ_JAUSUQ010000005.1"/>
</dbReference>
<evidence type="ECO:0000313" key="2">
    <source>
        <dbReference type="Proteomes" id="UP001232445"/>
    </source>
</evidence>
<sequence>MSIHRDGNKISILHVKKKYEQQLLALPNVVGVGIGLKGGNAVIKVFVSQKVPEAQLKQLEKIPDRLEGFETDVEVICYPVQED</sequence>
<protein>
    <submittedName>
        <fullName evidence="1">Uncharacterized protein</fullName>
    </submittedName>
</protein>
<accession>A0ABU0CR65</accession>
<comment type="caution">
    <text evidence="1">The sequence shown here is derived from an EMBL/GenBank/DDBJ whole genome shotgun (WGS) entry which is preliminary data.</text>
</comment>
<gene>
    <name evidence="1" type="ORF">J2S00_001702</name>
</gene>
<organism evidence="1 2">
    <name type="scientific">Caldalkalibacillus uzonensis</name>
    <dbReference type="NCBI Taxonomy" id="353224"/>
    <lineage>
        <taxon>Bacteria</taxon>
        <taxon>Bacillati</taxon>
        <taxon>Bacillota</taxon>
        <taxon>Bacilli</taxon>
        <taxon>Bacillales</taxon>
        <taxon>Bacillaceae</taxon>
        <taxon>Caldalkalibacillus</taxon>
    </lineage>
</organism>
<evidence type="ECO:0000313" key="1">
    <source>
        <dbReference type="EMBL" id="MDQ0338916.1"/>
    </source>
</evidence>
<dbReference type="Proteomes" id="UP001232445">
    <property type="component" value="Unassembled WGS sequence"/>
</dbReference>
<reference evidence="1 2" key="1">
    <citation type="submission" date="2023-07" db="EMBL/GenBank/DDBJ databases">
        <title>Genomic Encyclopedia of Type Strains, Phase IV (KMG-IV): sequencing the most valuable type-strain genomes for metagenomic binning, comparative biology and taxonomic classification.</title>
        <authorList>
            <person name="Goeker M."/>
        </authorList>
    </citation>
    <scope>NUCLEOTIDE SEQUENCE [LARGE SCALE GENOMIC DNA]</scope>
    <source>
        <strain evidence="1 2">DSM 17740</strain>
    </source>
</reference>